<dbReference type="InterPro" id="IPR007337">
    <property type="entry name" value="RelB/DinJ"/>
</dbReference>
<dbReference type="EMBL" id="MHVL01000041">
    <property type="protein sequence ID" value="OHA92676.1"/>
    <property type="molecule type" value="Genomic_DNA"/>
</dbReference>
<dbReference type="PANTHER" id="PTHR38781">
    <property type="entry name" value="ANTITOXIN DINJ-RELATED"/>
    <property type="match status" value="1"/>
</dbReference>
<keyword evidence="2" id="KW-1277">Toxin-antitoxin system</keyword>
<gene>
    <name evidence="3" type="ORF">A2W58_01360</name>
</gene>
<reference evidence="3 4" key="1">
    <citation type="journal article" date="2016" name="Nat. Commun.">
        <title>Thousands of microbial genomes shed light on interconnected biogeochemical processes in an aquifer system.</title>
        <authorList>
            <person name="Anantharaman K."/>
            <person name="Brown C.T."/>
            <person name="Hug L.A."/>
            <person name="Sharon I."/>
            <person name="Castelle C.J."/>
            <person name="Probst A.J."/>
            <person name="Thomas B.C."/>
            <person name="Singh A."/>
            <person name="Wilkins M.J."/>
            <person name="Karaoz U."/>
            <person name="Brodie E.L."/>
            <person name="Williams K.H."/>
            <person name="Hubbard S.S."/>
            <person name="Banfield J.F."/>
        </authorList>
    </citation>
    <scope>NUCLEOTIDE SEQUENCE [LARGE SCALE GENOMIC DNA]</scope>
</reference>
<dbReference type="GO" id="GO:0006355">
    <property type="term" value="P:regulation of DNA-templated transcription"/>
    <property type="evidence" value="ECO:0007669"/>
    <property type="project" value="InterPro"/>
</dbReference>
<evidence type="ECO:0000313" key="3">
    <source>
        <dbReference type="EMBL" id="OHA92676.1"/>
    </source>
</evidence>
<dbReference type="Pfam" id="PF04221">
    <property type="entry name" value="RelB"/>
    <property type="match status" value="1"/>
</dbReference>
<dbReference type="GO" id="GO:0006351">
    <property type="term" value="P:DNA-templated transcription"/>
    <property type="evidence" value="ECO:0007669"/>
    <property type="project" value="TreeGrafter"/>
</dbReference>
<dbReference type="InterPro" id="IPR013321">
    <property type="entry name" value="Arc_rbn_hlx_hlx"/>
</dbReference>
<sequence length="89" mass="10323">MTQVVINFKTDAKLKSAAKDVLDEMGLNFSIAFNAYMKKLITERRIEFTTPEIPNARLRKAIKEADKEYKSGKLKFYTDMREMRKSLGV</sequence>
<name>A0A1G2T5V3_9BACT</name>
<evidence type="ECO:0000313" key="4">
    <source>
        <dbReference type="Proteomes" id="UP000179264"/>
    </source>
</evidence>
<evidence type="ECO:0008006" key="5">
    <source>
        <dbReference type="Google" id="ProtNLM"/>
    </source>
</evidence>
<organism evidence="3 4">
    <name type="scientific">Candidatus Zambryskibacteria bacterium RIFCSPHIGHO2_02_38_10.5</name>
    <dbReference type="NCBI Taxonomy" id="1802742"/>
    <lineage>
        <taxon>Bacteria</taxon>
        <taxon>Candidatus Zambryskiibacteriota</taxon>
    </lineage>
</organism>
<comment type="similarity">
    <text evidence="1">Belongs to the RelB/DinJ antitoxin family.</text>
</comment>
<dbReference type="AlphaFoldDB" id="A0A1G2T5V3"/>
<evidence type="ECO:0000256" key="1">
    <source>
        <dbReference type="ARBA" id="ARBA00010562"/>
    </source>
</evidence>
<dbReference type="NCBIfam" id="TIGR02384">
    <property type="entry name" value="RelB_DinJ"/>
    <property type="match status" value="1"/>
</dbReference>
<dbReference type="PANTHER" id="PTHR38781:SF1">
    <property type="entry name" value="ANTITOXIN DINJ-RELATED"/>
    <property type="match status" value="1"/>
</dbReference>
<protein>
    <recommendedName>
        <fullName evidence="5">Damage-inducible protein J</fullName>
    </recommendedName>
</protein>
<dbReference type="Gene3D" id="1.10.1220.10">
    <property type="entry name" value="Met repressor-like"/>
    <property type="match status" value="1"/>
</dbReference>
<proteinExistence type="inferred from homology"/>
<comment type="caution">
    <text evidence="3">The sequence shown here is derived from an EMBL/GenBank/DDBJ whole genome shotgun (WGS) entry which is preliminary data.</text>
</comment>
<dbReference type="Proteomes" id="UP000179264">
    <property type="component" value="Unassembled WGS sequence"/>
</dbReference>
<evidence type="ECO:0000256" key="2">
    <source>
        <dbReference type="ARBA" id="ARBA00022649"/>
    </source>
</evidence>
<accession>A0A1G2T5V3</accession>